<dbReference type="PROSITE" id="PS50048">
    <property type="entry name" value="ZN2_CY6_FUNGAL_2"/>
    <property type="match status" value="1"/>
</dbReference>
<reference evidence="10 11" key="1">
    <citation type="submission" date="2024-01" db="EMBL/GenBank/DDBJ databases">
        <authorList>
            <person name="Allen C."/>
            <person name="Tagirdzhanova G."/>
        </authorList>
    </citation>
    <scope>NUCLEOTIDE SEQUENCE [LARGE SCALE GENOMIC DNA]</scope>
</reference>
<evidence type="ECO:0000313" key="10">
    <source>
        <dbReference type="EMBL" id="CAK7220064.1"/>
    </source>
</evidence>
<keyword evidence="7" id="KW-0539">Nucleus</keyword>
<keyword evidence="5" id="KW-0238">DNA-binding</keyword>
<organism evidence="10 11">
    <name type="scientific">Sporothrix eucalyptigena</name>
    <dbReference type="NCBI Taxonomy" id="1812306"/>
    <lineage>
        <taxon>Eukaryota</taxon>
        <taxon>Fungi</taxon>
        <taxon>Dikarya</taxon>
        <taxon>Ascomycota</taxon>
        <taxon>Pezizomycotina</taxon>
        <taxon>Sordariomycetes</taxon>
        <taxon>Sordariomycetidae</taxon>
        <taxon>Ophiostomatales</taxon>
        <taxon>Ophiostomataceae</taxon>
        <taxon>Sporothrix</taxon>
    </lineage>
</organism>
<keyword evidence="6" id="KW-0804">Transcription</keyword>
<comment type="subcellular location">
    <subcellularLocation>
        <location evidence="1">Nucleus</location>
    </subcellularLocation>
</comment>
<proteinExistence type="predicted"/>
<protein>
    <recommendedName>
        <fullName evidence="9">Zn(2)-C6 fungal-type domain-containing protein</fullName>
    </recommendedName>
</protein>
<dbReference type="SMART" id="SM00066">
    <property type="entry name" value="GAL4"/>
    <property type="match status" value="1"/>
</dbReference>
<evidence type="ECO:0000256" key="3">
    <source>
        <dbReference type="ARBA" id="ARBA00022833"/>
    </source>
</evidence>
<keyword evidence="3" id="KW-0862">Zinc</keyword>
<comment type="caution">
    <text evidence="10">The sequence shown here is derived from an EMBL/GenBank/DDBJ whole genome shotgun (WGS) entry which is preliminary data.</text>
</comment>
<evidence type="ECO:0000256" key="8">
    <source>
        <dbReference type="SAM" id="MobiDB-lite"/>
    </source>
</evidence>
<evidence type="ECO:0000256" key="4">
    <source>
        <dbReference type="ARBA" id="ARBA00023015"/>
    </source>
</evidence>
<keyword evidence="11" id="KW-1185">Reference proteome</keyword>
<evidence type="ECO:0000256" key="2">
    <source>
        <dbReference type="ARBA" id="ARBA00022723"/>
    </source>
</evidence>
<dbReference type="PANTHER" id="PTHR47782">
    <property type="entry name" value="ZN(II)2CYS6 TRANSCRIPTION FACTOR (EUROFUNG)-RELATED"/>
    <property type="match status" value="1"/>
</dbReference>
<name>A0ABP0BLI2_9PEZI</name>
<feature type="region of interest" description="Disordered" evidence="8">
    <location>
        <begin position="167"/>
        <end position="186"/>
    </location>
</feature>
<evidence type="ECO:0000313" key="11">
    <source>
        <dbReference type="Proteomes" id="UP001642482"/>
    </source>
</evidence>
<feature type="domain" description="Zn(2)-C6 fungal-type" evidence="9">
    <location>
        <begin position="14"/>
        <end position="44"/>
    </location>
</feature>
<dbReference type="InterPro" id="IPR036864">
    <property type="entry name" value="Zn2-C6_fun-type_DNA-bd_sf"/>
</dbReference>
<accession>A0ABP0BLI2</accession>
<keyword evidence="4" id="KW-0805">Transcription regulation</keyword>
<dbReference type="InterPro" id="IPR052202">
    <property type="entry name" value="Yeast_MetPath_Reg"/>
</dbReference>
<evidence type="ECO:0000259" key="9">
    <source>
        <dbReference type="PROSITE" id="PS50048"/>
    </source>
</evidence>
<dbReference type="CDD" id="cd00067">
    <property type="entry name" value="GAL4"/>
    <property type="match status" value="1"/>
</dbReference>
<dbReference type="SUPFAM" id="SSF57701">
    <property type="entry name" value="Zn2/Cys6 DNA-binding domain"/>
    <property type="match status" value="1"/>
</dbReference>
<dbReference type="PROSITE" id="PS00463">
    <property type="entry name" value="ZN2_CY6_FUNGAL_1"/>
    <property type="match status" value="1"/>
</dbReference>
<dbReference type="Gene3D" id="4.10.240.10">
    <property type="entry name" value="Zn(2)-C6 fungal-type DNA-binding domain"/>
    <property type="match status" value="1"/>
</dbReference>
<sequence length="396" mass="42958">MSIDLGTLLESLPACKRCRKNRRRCDTKLPSCANCNKAGVECIFYDHALQEELPRSYIASLVEHLSRDDTDTTTPALMPCNDAHRPTTNARHDHHFAGQSLAPLAVAAHARALRHIEQATAAQAVSTLQVVVLLVLYTLVRPATGGNISQQLGFAIRLVIDLCESGSDGESEGEGHGDGPERQERQSPPLASLYKVIYCLENHVCGVLVRPTALPEPKEPLVIPSFSSFMSSSSESPSLDLLCTLYRVQAHCRNGRIDSKDGLRTSVPAFADEYQRRQQQDDPSVLHHNVAAVLGETCLVLSPASIDAAVMLLDAYSNPAFLATFASAYWVHRAGNVITDAVLTGKEEETAKTGTNQSHLIRAYGQAIALLQSWAGTWDAAGVLRQALEQRLEGGS</sequence>
<evidence type="ECO:0000256" key="5">
    <source>
        <dbReference type="ARBA" id="ARBA00023125"/>
    </source>
</evidence>
<feature type="compositionally biased region" description="Basic and acidic residues" evidence="8">
    <location>
        <begin position="173"/>
        <end position="185"/>
    </location>
</feature>
<dbReference type="PANTHER" id="PTHR47782:SF12">
    <property type="entry name" value="ZN(II)2CYS6 TRANSCRIPTION FACTOR (EUROFUNG)"/>
    <property type="match status" value="1"/>
</dbReference>
<dbReference type="Proteomes" id="UP001642482">
    <property type="component" value="Unassembled WGS sequence"/>
</dbReference>
<dbReference type="Pfam" id="PF00172">
    <property type="entry name" value="Zn_clus"/>
    <property type="match status" value="1"/>
</dbReference>
<keyword evidence="2" id="KW-0479">Metal-binding</keyword>
<evidence type="ECO:0000256" key="1">
    <source>
        <dbReference type="ARBA" id="ARBA00004123"/>
    </source>
</evidence>
<evidence type="ECO:0000256" key="7">
    <source>
        <dbReference type="ARBA" id="ARBA00023242"/>
    </source>
</evidence>
<evidence type="ECO:0000256" key="6">
    <source>
        <dbReference type="ARBA" id="ARBA00023163"/>
    </source>
</evidence>
<gene>
    <name evidence="10" type="ORF">SEUCBS140593_004107</name>
</gene>
<dbReference type="InterPro" id="IPR001138">
    <property type="entry name" value="Zn2Cys6_DnaBD"/>
</dbReference>
<dbReference type="EMBL" id="CAWUHD010000034">
    <property type="protein sequence ID" value="CAK7220064.1"/>
    <property type="molecule type" value="Genomic_DNA"/>
</dbReference>